<comment type="caution">
    <text evidence="18">The sequence shown here is derived from an EMBL/GenBank/DDBJ whole genome shotgun (WGS) entry which is preliminary data.</text>
</comment>
<keyword evidence="7 17" id="KW-0732">Signal</keyword>
<feature type="signal peptide" evidence="17">
    <location>
        <begin position="1"/>
        <end position="19"/>
    </location>
</feature>
<feature type="transmembrane region" description="Helical" evidence="16">
    <location>
        <begin position="1152"/>
        <end position="1173"/>
    </location>
</feature>
<keyword evidence="10" id="KW-0653">Protein transport</keyword>
<keyword evidence="11 16" id="KW-1133">Transmembrane helix</keyword>
<dbReference type="InterPro" id="IPR000133">
    <property type="entry name" value="ER_ret_rcpt"/>
</dbReference>
<evidence type="ECO:0000256" key="5">
    <source>
        <dbReference type="ARBA" id="ARBA00022448"/>
    </source>
</evidence>
<keyword evidence="14" id="KW-0325">Glycoprotein</keyword>
<keyword evidence="15" id="KW-0968">Cytoplasmic vesicle</keyword>
<dbReference type="GO" id="GO:0046923">
    <property type="term" value="F:ER retention sequence binding"/>
    <property type="evidence" value="ECO:0007669"/>
    <property type="project" value="InterPro"/>
</dbReference>
<keyword evidence="5" id="KW-0813">Transport</keyword>
<dbReference type="OrthoDB" id="8195838at2759"/>
<feature type="chain" id="PRO_5040381944" description="ER lumen protein-retaining receptor" evidence="17">
    <location>
        <begin position="20"/>
        <end position="1213"/>
    </location>
</feature>
<evidence type="ECO:0000256" key="14">
    <source>
        <dbReference type="ARBA" id="ARBA00023180"/>
    </source>
</evidence>
<dbReference type="PRINTS" id="PR00660">
    <property type="entry name" value="ERLUMENR"/>
</dbReference>
<evidence type="ECO:0000313" key="18">
    <source>
        <dbReference type="EMBL" id="KAJ8283945.1"/>
    </source>
</evidence>
<evidence type="ECO:0000256" key="12">
    <source>
        <dbReference type="ARBA" id="ARBA00023136"/>
    </source>
</evidence>
<dbReference type="InterPro" id="IPR026664">
    <property type="entry name" value="Stereocilin-rel"/>
</dbReference>
<evidence type="ECO:0000256" key="7">
    <source>
        <dbReference type="ARBA" id="ARBA00022729"/>
    </source>
</evidence>
<evidence type="ECO:0000256" key="3">
    <source>
        <dbReference type="ARBA" id="ARBA00004653"/>
    </source>
</evidence>
<evidence type="ECO:0008006" key="20">
    <source>
        <dbReference type="Google" id="ProtNLM"/>
    </source>
</evidence>
<evidence type="ECO:0000313" key="19">
    <source>
        <dbReference type="Proteomes" id="UP001152803"/>
    </source>
</evidence>
<keyword evidence="13" id="KW-0675">Receptor</keyword>
<comment type="subcellular location">
    <subcellularLocation>
        <location evidence="1">Cytoplasmic vesicle</location>
        <location evidence="1">COPI-coated vesicle membrane</location>
        <topology evidence="1">Multi-pass membrane protein</topology>
    </subcellularLocation>
    <subcellularLocation>
        <location evidence="2">Endoplasmic reticulum membrane</location>
        <topology evidence="2">Multi-pass membrane protein</topology>
    </subcellularLocation>
    <subcellularLocation>
        <location evidence="3">Golgi apparatus membrane</location>
        <topology evidence="3">Multi-pass membrane protein</topology>
    </subcellularLocation>
</comment>
<dbReference type="AlphaFoldDB" id="A0A9Q1DY24"/>
<evidence type="ECO:0000256" key="10">
    <source>
        <dbReference type="ARBA" id="ARBA00022927"/>
    </source>
</evidence>
<dbReference type="GO" id="GO:0005789">
    <property type="term" value="C:endoplasmic reticulum membrane"/>
    <property type="evidence" value="ECO:0007669"/>
    <property type="project" value="UniProtKB-SubCell"/>
</dbReference>
<name>A0A9Q1DY24_CONCO</name>
<dbReference type="GO" id="GO:0030663">
    <property type="term" value="C:COPI-coated vesicle membrane"/>
    <property type="evidence" value="ECO:0007669"/>
    <property type="project" value="UniProtKB-SubCell"/>
</dbReference>
<dbReference type="PANTHER" id="PTHR23412">
    <property type="entry name" value="STEREOCILIN RELATED"/>
    <property type="match status" value="1"/>
</dbReference>
<dbReference type="EMBL" id="JAFJMO010000002">
    <property type="protein sequence ID" value="KAJ8283945.1"/>
    <property type="molecule type" value="Genomic_DNA"/>
</dbReference>
<evidence type="ECO:0000256" key="4">
    <source>
        <dbReference type="ARBA" id="ARBA00010120"/>
    </source>
</evidence>
<evidence type="ECO:0000256" key="13">
    <source>
        <dbReference type="ARBA" id="ARBA00023170"/>
    </source>
</evidence>
<evidence type="ECO:0000256" key="15">
    <source>
        <dbReference type="ARBA" id="ARBA00023329"/>
    </source>
</evidence>
<feature type="transmembrane region" description="Helical" evidence="16">
    <location>
        <begin position="1179"/>
        <end position="1200"/>
    </location>
</feature>
<dbReference type="Pfam" id="PF00810">
    <property type="entry name" value="ER_lumen_recept"/>
    <property type="match status" value="1"/>
</dbReference>
<keyword evidence="19" id="KW-1185">Reference proteome</keyword>
<evidence type="ECO:0000256" key="17">
    <source>
        <dbReference type="SAM" id="SignalP"/>
    </source>
</evidence>
<dbReference type="PANTHER" id="PTHR23412:SF18">
    <property type="entry name" value="OTOANCORIN"/>
    <property type="match status" value="1"/>
</dbReference>
<keyword evidence="9" id="KW-0931">ER-Golgi transport</keyword>
<protein>
    <recommendedName>
        <fullName evidence="20">ER lumen protein-retaining receptor</fullName>
    </recommendedName>
</protein>
<dbReference type="PROSITE" id="PS00951">
    <property type="entry name" value="ER_LUMEN_RECEPTOR_1"/>
    <property type="match status" value="1"/>
</dbReference>
<reference evidence="18" key="1">
    <citation type="journal article" date="2023" name="Science">
        <title>Genome structures resolve the early diversification of teleost fishes.</title>
        <authorList>
            <person name="Parey E."/>
            <person name="Louis A."/>
            <person name="Montfort J."/>
            <person name="Bouchez O."/>
            <person name="Roques C."/>
            <person name="Iampietro C."/>
            <person name="Lluch J."/>
            <person name="Castinel A."/>
            <person name="Donnadieu C."/>
            <person name="Desvignes T."/>
            <person name="Floi Bucao C."/>
            <person name="Jouanno E."/>
            <person name="Wen M."/>
            <person name="Mejri S."/>
            <person name="Dirks R."/>
            <person name="Jansen H."/>
            <person name="Henkel C."/>
            <person name="Chen W.J."/>
            <person name="Zahm M."/>
            <person name="Cabau C."/>
            <person name="Klopp C."/>
            <person name="Thompson A.W."/>
            <person name="Robinson-Rechavi M."/>
            <person name="Braasch I."/>
            <person name="Lecointre G."/>
            <person name="Bobe J."/>
            <person name="Postlethwait J.H."/>
            <person name="Berthelot C."/>
            <person name="Roest Crollius H."/>
            <person name="Guiguen Y."/>
        </authorList>
    </citation>
    <scope>NUCLEOTIDE SEQUENCE</scope>
    <source>
        <strain evidence="18">Concon-B</strain>
    </source>
</reference>
<evidence type="ECO:0000256" key="11">
    <source>
        <dbReference type="ARBA" id="ARBA00022989"/>
    </source>
</evidence>
<evidence type="ECO:0000256" key="1">
    <source>
        <dbReference type="ARBA" id="ARBA00004129"/>
    </source>
</evidence>
<evidence type="ECO:0000256" key="2">
    <source>
        <dbReference type="ARBA" id="ARBA00004477"/>
    </source>
</evidence>
<keyword evidence="12 16" id="KW-0472">Membrane</keyword>
<evidence type="ECO:0000256" key="16">
    <source>
        <dbReference type="SAM" id="Phobius"/>
    </source>
</evidence>
<keyword evidence="6 16" id="KW-0812">Transmembrane</keyword>
<comment type="similarity">
    <text evidence="4">Belongs to the ERD2 family.</text>
</comment>
<dbReference type="GO" id="GO:0006621">
    <property type="term" value="P:protein retention in ER lumen"/>
    <property type="evidence" value="ECO:0007669"/>
    <property type="project" value="InterPro"/>
</dbReference>
<keyword evidence="8" id="KW-0256">Endoplasmic reticulum</keyword>
<dbReference type="GO" id="GO:0016192">
    <property type="term" value="P:vesicle-mediated transport"/>
    <property type="evidence" value="ECO:0007669"/>
    <property type="project" value="UniProtKB-KW"/>
</dbReference>
<dbReference type="GO" id="GO:0000139">
    <property type="term" value="C:Golgi membrane"/>
    <property type="evidence" value="ECO:0007669"/>
    <property type="project" value="UniProtKB-SubCell"/>
</dbReference>
<evidence type="ECO:0000256" key="8">
    <source>
        <dbReference type="ARBA" id="ARBA00022824"/>
    </source>
</evidence>
<evidence type="ECO:0000256" key="6">
    <source>
        <dbReference type="ARBA" id="ARBA00022692"/>
    </source>
</evidence>
<gene>
    <name evidence="18" type="ORF">COCON_G00027950</name>
</gene>
<proteinExistence type="inferred from homology"/>
<evidence type="ECO:0000256" key="9">
    <source>
        <dbReference type="ARBA" id="ARBA00022892"/>
    </source>
</evidence>
<feature type="transmembrane region" description="Helical" evidence="16">
    <location>
        <begin position="1066"/>
        <end position="1083"/>
    </location>
</feature>
<dbReference type="GO" id="GO:0007160">
    <property type="term" value="P:cell-matrix adhesion"/>
    <property type="evidence" value="ECO:0007669"/>
    <property type="project" value="TreeGrafter"/>
</dbReference>
<dbReference type="GO" id="GO:0009986">
    <property type="term" value="C:cell surface"/>
    <property type="evidence" value="ECO:0007669"/>
    <property type="project" value="TreeGrafter"/>
</dbReference>
<feature type="transmembrane region" description="Helical" evidence="16">
    <location>
        <begin position="1119"/>
        <end position="1140"/>
    </location>
</feature>
<dbReference type="GO" id="GO:0015031">
    <property type="term" value="P:protein transport"/>
    <property type="evidence" value="ECO:0007669"/>
    <property type="project" value="UniProtKB-KW"/>
</dbReference>
<organism evidence="18 19">
    <name type="scientific">Conger conger</name>
    <name type="common">Conger eel</name>
    <name type="synonym">Muraena conger</name>
    <dbReference type="NCBI Taxonomy" id="82655"/>
    <lineage>
        <taxon>Eukaryota</taxon>
        <taxon>Metazoa</taxon>
        <taxon>Chordata</taxon>
        <taxon>Craniata</taxon>
        <taxon>Vertebrata</taxon>
        <taxon>Euteleostomi</taxon>
        <taxon>Actinopterygii</taxon>
        <taxon>Neopterygii</taxon>
        <taxon>Teleostei</taxon>
        <taxon>Anguilliformes</taxon>
        <taxon>Congridae</taxon>
        <taxon>Conger</taxon>
    </lineage>
</organism>
<sequence>MTETLLLLVLLFLPSLGPSLDPQYRVHQPALDLVSQYTAALEPTGGPETILGDYQRSLIDDPQFLVSEISSLDILQFTTVLHLLFTGRKEQAILISIDIFFQTMLINIDFDVMKTSLEDSPGGNRSLFAVSREKYSPNAWMTAENLWFLGRYMVHLTVPTIHRVSLSEMKIFIHYDNATKQLDSVYDIKLGPGKAFLHRINASGFDMTNVSTAYRLGLLVCFYDSVQLLDASDARSLLHQLIKCNQLRGSQTEVQKLKSQLLSLVIQNQTLNESLGSVSDAVVGLTPSQLESLSAQAVQRSMGVLQQVPGWTRSQATILVHKYMGTNKALSLSNINELGSLISGLDANLFYSVNMTELAQATEGVLLRYVTHLSAAQQHAIISQMLTAEDVQGVLSRIHGALFSEVPLSSLLKLPGLECATLVDKHLTSSQVFNGQLLKGMTCERIHRMDEDFLIENLPVFKRNFHLLSPFQMNCLAWRYWDVVDTPNSTIPSILLLALPPEYVDNMPNSSCKQFLFALSNTDLDHLTVHAEKHKAVMRKVLQCLSEGIQDEYHVDLLGTLLCHFPPEAIHTQLSPAAVPAALQQLRGCARLTPEQRASVRDKILQLYGPPVHWSAELTQDMGPLVTVLSREEILVLANKYPEEVLPLVVQAGKTPLPDEFLTAIFEVVRGAGHQNWTNADSETDCHLVRAPSADEIRRLSEANVFWSAKELQCISDDTFNQTVELLGSVQGYNLTQLMALKTRAKQAWGPLSTWRSYHVIALGSIALALTEVDIKELNLSSVDTLSALSQQNSWTLQQMNSLLYRFLEASELSLGELRGSDLAGLGVLLCGLEPSQVNLINPEAYSSTAGCIGSLPCTLPVLKELKNIAEQIFGVTATWNSSVLQEVGTVAAGMSVEEMRNLSPQMLPYLQPQAIAAIPCEIFHEFSQEQLQSLGRENAMAVTSSQCVQLTKEQLWGLQAARDGLREGLSSHIHSAATFDLSTNTASSGIHLCSPAHSLAITYLSSLKENADYAAIIILLLKIWKTRSCAGISGKSQILFALVFTTRYLDLLTSFISLYNTSMKVIYIGCSYATVYMIYAKFKATYDGNHDTFRVEFLVVPVGGLAFLVNHDFSPLEILWTFSIYLESVSILPQLFMISKTGEAETITTHYLFFLGLYRALYLINWIWRFYFEGFFDMIAIVAGVVQTILYCDFFYLYVTKVLKGKKLSLPA</sequence>
<accession>A0A9Q1DY24</accession>
<dbReference type="Proteomes" id="UP001152803">
    <property type="component" value="Unassembled WGS sequence"/>
</dbReference>